<feature type="domain" description="GmrSD restriction endonucleases N-terminal" evidence="1">
    <location>
        <begin position="20"/>
        <end position="165"/>
    </location>
</feature>
<dbReference type="Pfam" id="PF04326">
    <property type="entry name" value="SLFN_AlbA_2"/>
    <property type="match status" value="1"/>
</dbReference>
<dbReference type="PANTHER" id="PTHR39639:SF1">
    <property type="entry name" value="DUF262 DOMAIN-CONTAINING PROTEIN"/>
    <property type="match status" value="1"/>
</dbReference>
<protein>
    <submittedName>
        <fullName evidence="3">DUF262 domain-containing protein</fullName>
    </submittedName>
</protein>
<dbReference type="Gene3D" id="3.30.950.30">
    <property type="entry name" value="Schlafen, AAA domain"/>
    <property type="match status" value="1"/>
</dbReference>
<comment type="caution">
    <text evidence="3">The sequence shown here is derived from an EMBL/GenBank/DDBJ whole genome shotgun (WGS) entry which is preliminary data.</text>
</comment>
<dbReference type="SUPFAM" id="SSF110849">
    <property type="entry name" value="ParB/Sulfiredoxin"/>
    <property type="match status" value="1"/>
</dbReference>
<evidence type="ECO:0000313" key="3">
    <source>
        <dbReference type="EMBL" id="MCE8003964.1"/>
    </source>
</evidence>
<dbReference type="Pfam" id="PF03235">
    <property type="entry name" value="GmrSD_N"/>
    <property type="match status" value="1"/>
</dbReference>
<keyword evidence="4" id="KW-1185">Reference proteome</keyword>
<dbReference type="InterPro" id="IPR038461">
    <property type="entry name" value="Schlafen_AlbA_2_dom_sf"/>
</dbReference>
<dbReference type="RefSeq" id="WP_234270610.1">
    <property type="nucleotide sequence ID" value="NZ_JABFTX010000003.1"/>
</dbReference>
<reference evidence="3 4" key="1">
    <citation type="journal article" date="2021" name="Front. Microbiol.">
        <title>Aerobic Denitrification and Heterotrophic Sulfur Oxidation in the Genus Halomonas Revealed by Six Novel Species Characterizations and Genome-Based Analysis.</title>
        <authorList>
            <person name="Wang L."/>
            <person name="Shao Z."/>
        </authorList>
    </citation>
    <scope>NUCLEOTIDE SEQUENCE [LARGE SCALE GENOMIC DNA]</scope>
    <source>
        <strain evidence="3 4">MCCC 1A11081</strain>
    </source>
</reference>
<organism evidence="3 4">
    <name type="scientific">Billgrantia ethanolica</name>
    <dbReference type="NCBI Taxonomy" id="2733486"/>
    <lineage>
        <taxon>Bacteria</taxon>
        <taxon>Pseudomonadati</taxon>
        <taxon>Pseudomonadota</taxon>
        <taxon>Gammaproteobacteria</taxon>
        <taxon>Oceanospirillales</taxon>
        <taxon>Halomonadaceae</taxon>
        <taxon>Billgrantia</taxon>
    </lineage>
</organism>
<dbReference type="PANTHER" id="PTHR39639">
    <property type="entry name" value="CHROMOSOME 16, WHOLE GENOME SHOTGUN SEQUENCE"/>
    <property type="match status" value="1"/>
</dbReference>
<accession>A0ABS9A559</accession>
<dbReference type="Proteomes" id="UP001320168">
    <property type="component" value="Unassembled WGS sequence"/>
</dbReference>
<dbReference type="EMBL" id="JABFTX010000003">
    <property type="protein sequence ID" value="MCE8003964.1"/>
    <property type="molecule type" value="Genomic_DNA"/>
</dbReference>
<dbReference type="InterPro" id="IPR007421">
    <property type="entry name" value="Schlafen_AlbA_2_dom"/>
</dbReference>
<dbReference type="InterPro" id="IPR036086">
    <property type="entry name" value="ParB/Sulfiredoxin_sf"/>
</dbReference>
<dbReference type="InterPro" id="IPR004919">
    <property type="entry name" value="GmrSD_N"/>
</dbReference>
<gene>
    <name evidence="3" type="ORF">HOP53_14045</name>
</gene>
<evidence type="ECO:0000259" key="2">
    <source>
        <dbReference type="Pfam" id="PF04326"/>
    </source>
</evidence>
<name>A0ABS9A559_9GAMM</name>
<sequence>MATLSSEPTSVQSIYTWYREGRLYVNRRYQRKLVWTLEEKQKLIDSILRDYPIPAILLAEKEGHYEIIDGLQRLHAILSFIEVSYCTTNDKIFNLDFFPTAKSHYESGDFATNAEGELLDNKQCSAILDYTLAASIMRNAADEEVNDVFDRINTYGHRLSDQERRQSGIQSKFSDLVRDLACSYRGDVSRLTLPLYEMPAISIDLPMTRHGYDIKSSEVFWVAHGILRATDLRDSLDEQCIADIVACIAGQKLISRSKAALDALYEPSSPEYSRIHAALETYGVEKLTDELNYCIEQILTACEQPQQTKLRSLIFSTPTTNAFPSVFAVLLIAFHEIIVSEKKIVSDWACLRQALDNIYDRMRPGQGGSTPDLRRQNIDVVKGLISRSFTSDPKISEKVYADHKVTDIDADIRRSEVETSSYELKQGILPISEDSRDPGPMLQKIPTHICAIANNGKGIGGKIILGVCDKERDAQRAEKIYGITSRQVGQKHVVGIIREAIAMGISTEQYFQEIRECISKSELSEPLKSSVLSSIDYNTYYGLGIIVISIRPQNEMSYLGEDIFYRHGDETRKAKNFKEAGNIAKRFH</sequence>
<feature type="domain" description="Schlafen AlbA-2" evidence="2">
    <location>
        <begin position="418"/>
        <end position="574"/>
    </location>
</feature>
<evidence type="ECO:0000313" key="4">
    <source>
        <dbReference type="Proteomes" id="UP001320168"/>
    </source>
</evidence>
<proteinExistence type="predicted"/>
<evidence type="ECO:0000259" key="1">
    <source>
        <dbReference type="Pfam" id="PF03235"/>
    </source>
</evidence>